<dbReference type="GO" id="GO:0005829">
    <property type="term" value="C:cytosol"/>
    <property type="evidence" value="ECO:0007669"/>
    <property type="project" value="TreeGrafter"/>
</dbReference>
<keyword evidence="6" id="KW-1185">Reference proteome</keyword>
<dbReference type="KEGG" id="pvt:110088572"/>
<evidence type="ECO:0000256" key="3">
    <source>
        <dbReference type="ARBA" id="ARBA00009488"/>
    </source>
</evidence>
<name>A0A6J0V7P7_9SAUR</name>
<reference evidence="7" key="1">
    <citation type="submission" date="2025-08" db="UniProtKB">
        <authorList>
            <consortium name="RefSeq"/>
        </authorList>
    </citation>
    <scope>IDENTIFICATION</scope>
</reference>
<evidence type="ECO:0000256" key="5">
    <source>
        <dbReference type="ARBA" id="ARBA00023242"/>
    </source>
</evidence>
<dbReference type="PANTHER" id="PTHR14315:SF18">
    <property type="entry name" value="THYROID HORMONE-INDUCIBLE HEPATIC PROTEIN"/>
    <property type="match status" value="1"/>
</dbReference>
<dbReference type="PANTHER" id="PTHR14315">
    <property type="entry name" value="SPOT14 FAMILY MEMBER"/>
    <property type="match status" value="1"/>
</dbReference>
<proteinExistence type="inferred from homology"/>
<dbReference type="Proteomes" id="UP001652642">
    <property type="component" value="Chromosome 3"/>
</dbReference>
<evidence type="ECO:0000256" key="2">
    <source>
        <dbReference type="ARBA" id="ARBA00004496"/>
    </source>
</evidence>
<comment type="subcellular location">
    <subcellularLocation>
        <location evidence="2">Cytoplasm</location>
    </subcellularLocation>
    <subcellularLocation>
        <location evidence="1">Nucleus</location>
    </subcellularLocation>
</comment>
<protein>
    <submittedName>
        <fullName evidence="7">Thyroid hormone-inducible hepatic protein-like</fullName>
    </submittedName>
</protein>
<comment type="similarity">
    <text evidence="3">Belongs to the SPOT14 family.</text>
</comment>
<organism evidence="6 7">
    <name type="scientific">Pogona vitticeps</name>
    <name type="common">central bearded dragon</name>
    <dbReference type="NCBI Taxonomy" id="103695"/>
    <lineage>
        <taxon>Eukaryota</taxon>
        <taxon>Metazoa</taxon>
        <taxon>Chordata</taxon>
        <taxon>Craniata</taxon>
        <taxon>Vertebrata</taxon>
        <taxon>Euteleostomi</taxon>
        <taxon>Lepidosauria</taxon>
        <taxon>Squamata</taxon>
        <taxon>Bifurcata</taxon>
        <taxon>Unidentata</taxon>
        <taxon>Episquamata</taxon>
        <taxon>Toxicofera</taxon>
        <taxon>Iguania</taxon>
        <taxon>Acrodonta</taxon>
        <taxon>Agamidae</taxon>
        <taxon>Amphibolurinae</taxon>
        <taxon>Pogona</taxon>
    </lineage>
</organism>
<evidence type="ECO:0000313" key="6">
    <source>
        <dbReference type="Proteomes" id="UP001652642"/>
    </source>
</evidence>
<dbReference type="AlphaFoldDB" id="A0A6J0V7P7"/>
<dbReference type="GO" id="GO:0046890">
    <property type="term" value="P:regulation of lipid biosynthetic process"/>
    <property type="evidence" value="ECO:0007669"/>
    <property type="project" value="TreeGrafter"/>
</dbReference>
<dbReference type="GO" id="GO:0005634">
    <property type="term" value="C:nucleus"/>
    <property type="evidence" value="ECO:0007669"/>
    <property type="project" value="UniProtKB-SubCell"/>
</dbReference>
<keyword evidence="4" id="KW-0963">Cytoplasm</keyword>
<dbReference type="InterPro" id="IPR009786">
    <property type="entry name" value="Spot_14"/>
</dbReference>
<dbReference type="Gene3D" id="6.10.140.1610">
    <property type="match status" value="1"/>
</dbReference>
<accession>A0A6J0V7P7</accession>
<dbReference type="OrthoDB" id="9450804at2759"/>
<evidence type="ECO:0000313" key="7">
    <source>
        <dbReference type="RefSeq" id="XP_020666609.2"/>
    </source>
</evidence>
<sequence>MPSMTDCHGHKLPPEDWDLQPFGVRCGLDNSVEVSTKPANVPVKTMEEYFSAVRKMEQTVMFPSLLQGAPLVEQANTLDTDSNEKDLYEYYMLLKSIKTMVEGGLVPLNNQTFHIAARTKEQEIKEEDDLEDLFYYHVSSLYRVLTQLTRRANAVTSKYNEIMGQMNQNEKRLSF</sequence>
<dbReference type="RefSeq" id="XP_020666609.2">
    <property type="nucleotide sequence ID" value="XM_020810950.2"/>
</dbReference>
<keyword evidence="5" id="KW-0539">Nucleus</keyword>
<dbReference type="Pfam" id="PF07084">
    <property type="entry name" value="Spot_14"/>
    <property type="match status" value="1"/>
</dbReference>
<gene>
    <name evidence="7" type="primary">LOC110088572</name>
</gene>
<dbReference type="InterPro" id="IPR053719">
    <property type="entry name" value="Lipogen_MT_Stabilize_sf"/>
</dbReference>
<dbReference type="GeneID" id="110088572"/>
<evidence type="ECO:0000256" key="4">
    <source>
        <dbReference type="ARBA" id="ARBA00022490"/>
    </source>
</evidence>
<evidence type="ECO:0000256" key="1">
    <source>
        <dbReference type="ARBA" id="ARBA00004123"/>
    </source>
</evidence>
<dbReference type="InParanoid" id="A0A6J0V7P7"/>